<feature type="transmembrane region" description="Helical" evidence="1">
    <location>
        <begin position="12"/>
        <end position="37"/>
    </location>
</feature>
<name>A0A2G4SRG3_RHIZD</name>
<organism evidence="2 3">
    <name type="scientific">Rhizopus microsporus ATCC 52813</name>
    <dbReference type="NCBI Taxonomy" id="1340429"/>
    <lineage>
        <taxon>Eukaryota</taxon>
        <taxon>Fungi</taxon>
        <taxon>Fungi incertae sedis</taxon>
        <taxon>Mucoromycota</taxon>
        <taxon>Mucoromycotina</taxon>
        <taxon>Mucoromycetes</taxon>
        <taxon>Mucorales</taxon>
        <taxon>Mucorineae</taxon>
        <taxon>Rhizopodaceae</taxon>
        <taxon>Rhizopus</taxon>
    </lineage>
</organism>
<proteinExistence type="predicted"/>
<gene>
    <name evidence="2" type="ORF">RHIMIDRAFT_257353</name>
</gene>
<keyword evidence="1" id="KW-0472">Membrane</keyword>
<dbReference type="GeneID" id="35442261"/>
<keyword evidence="1" id="KW-1133">Transmembrane helix</keyword>
<evidence type="ECO:0000256" key="1">
    <source>
        <dbReference type="SAM" id="Phobius"/>
    </source>
</evidence>
<dbReference type="EMBL" id="KZ303852">
    <property type="protein sequence ID" value="PHZ11350.1"/>
    <property type="molecule type" value="Genomic_DNA"/>
</dbReference>
<reference evidence="2 3" key="1">
    <citation type="journal article" date="2016" name="Proc. Natl. Acad. Sci. U.S.A.">
        <title>Lipid metabolic changes in an early divergent fungus govern the establishment of a mutualistic symbiosis with endobacteria.</title>
        <authorList>
            <person name="Lastovetsky O.A."/>
            <person name="Gaspar M.L."/>
            <person name="Mondo S.J."/>
            <person name="LaButti K.M."/>
            <person name="Sandor L."/>
            <person name="Grigoriev I.V."/>
            <person name="Henry S.A."/>
            <person name="Pawlowska T.E."/>
        </authorList>
    </citation>
    <scope>NUCLEOTIDE SEQUENCE [LARGE SCALE GENOMIC DNA]</scope>
    <source>
        <strain evidence="2 3">ATCC 52813</strain>
    </source>
</reference>
<dbReference type="Proteomes" id="UP000242254">
    <property type="component" value="Unassembled WGS sequence"/>
</dbReference>
<keyword evidence="1" id="KW-0812">Transmembrane</keyword>
<protein>
    <submittedName>
        <fullName evidence="2">Uncharacterized protein</fullName>
    </submittedName>
</protein>
<evidence type="ECO:0000313" key="3">
    <source>
        <dbReference type="Proteomes" id="UP000242254"/>
    </source>
</evidence>
<accession>A0A2G4SRG3</accession>
<dbReference type="AlphaFoldDB" id="A0A2G4SRG3"/>
<sequence length="55" mass="6583">MGKIECLLLFMISDHVTCIMMMPMLIMFLMMMTYVGYTRGRPTFDKHKKLLFIFL</sequence>
<evidence type="ECO:0000313" key="2">
    <source>
        <dbReference type="EMBL" id="PHZ11350.1"/>
    </source>
</evidence>
<dbReference type="RefSeq" id="XP_023465058.1">
    <property type="nucleotide sequence ID" value="XM_023611271.1"/>
</dbReference>
<keyword evidence="3" id="KW-1185">Reference proteome</keyword>